<organism evidence="4 5">
    <name type="scientific">Cellulomonas marina</name>
    <dbReference type="NCBI Taxonomy" id="988821"/>
    <lineage>
        <taxon>Bacteria</taxon>
        <taxon>Bacillati</taxon>
        <taxon>Actinomycetota</taxon>
        <taxon>Actinomycetes</taxon>
        <taxon>Micrococcales</taxon>
        <taxon>Cellulomonadaceae</taxon>
        <taxon>Cellulomonas</taxon>
    </lineage>
</organism>
<dbReference type="Proteomes" id="UP000199012">
    <property type="component" value="Unassembled WGS sequence"/>
</dbReference>
<dbReference type="STRING" id="988821.SAMN05421867_105226"/>
<feature type="region of interest" description="Disordered" evidence="2">
    <location>
        <begin position="1"/>
        <end position="37"/>
    </location>
</feature>
<dbReference type="Gene3D" id="1.10.1660.10">
    <property type="match status" value="1"/>
</dbReference>
<evidence type="ECO:0000313" key="4">
    <source>
        <dbReference type="EMBL" id="SFB03295.1"/>
    </source>
</evidence>
<dbReference type="PROSITE" id="PS50937">
    <property type="entry name" value="HTH_MERR_2"/>
    <property type="match status" value="1"/>
</dbReference>
<dbReference type="SMART" id="SM00422">
    <property type="entry name" value="HTH_MERR"/>
    <property type="match status" value="1"/>
</dbReference>
<dbReference type="AlphaFoldDB" id="A0A1I0XQG6"/>
<dbReference type="GO" id="GO:0003700">
    <property type="term" value="F:DNA-binding transcription factor activity"/>
    <property type="evidence" value="ECO:0007669"/>
    <property type="project" value="InterPro"/>
</dbReference>
<dbReference type="InterPro" id="IPR009061">
    <property type="entry name" value="DNA-bd_dom_put_sf"/>
</dbReference>
<dbReference type="SUPFAM" id="SSF46955">
    <property type="entry name" value="Putative DNA-binding domain"/>
    <property type="match status" value="1"/>
</dbReference>
<keyword evidence="5" id="KW-1185">Reference proteome</keyword>
<keyword evidence="1 4" id="KW-0238">DNA-binding</keyword>
<proteinExistence type="predicted"/>
<dbReference type="EMBL" id="FOKA01000005">
    <property type="protein sequence ID" value="SFB03295.1"/>
    <property type="molecule type" value="Genomic_DNA"/>
</dbReference>
<protein>
    <submittedName>
        <fullName evidence="4">DNA-binding transcriptional regulator, MerR family</fullName>
    </submittedName>
</protein>
<name>A0A1I0XQG6_9CELL</name>
<gene>
    <name evidence="4" type="ORF">SAMN05421867_105226</name>
</gene>
<dbReference type="RefSeq" id="WP_090032028.1">
    <property type="nucleotide sequence ID" value="NZ_BONM01000025.1"/>
</dbReference>
<evidence type="ECO:0000313" key="5">
    <source>
        <dbReference type="Proteomes" id="UP000199012"/>
    </source>
</evidence>
<dbReference type="GO" id="GO:0003677">
    <property type="term" value="F:DNA binding"/>
    <property type="evidence" value="ECO:0007669"/>
    <property type="project" value="UniProtKB-KW"/>
</dbReference>
<dbReference type="InterPro" id="IPR000551">
    <property type="entry name" value="MerR-type_HTH_dom"/>
</dbReference>
<feature type="domain" description="HTH merR-type" evidence="3">
    <location>
        <begin position="40"/>
        <end position="109"/>
    </location>
</feature>
<sequence>MPRPDRATDRASDRDADRATAADGPATAPDAEPGGDVVPGLAVAAVAQRLGVAPATLRTWDRRYGLGPSGHSAGAHRRYSPQDVERLLVMRRLTLDGVAPGDAARLAREAEVVPGAPGTVLPGLSRADGIEVRLADTDGAGPVEPLPAAGLIAEPRADQRPETREERTRASATRPVPTPQAVVDAAVAGDEARCAALLDLGTRGDVERWWTDLVDPARTLLHRRTEVDRPGVDAPTVLRGCALGALRARSMGEPTAGAPVVLLVVPPGEDRPLLVHALASALCTRGRDARIVSGPVRAHQAAELVLMTRPAAVVHLSRRADAPADVVERLVADRPDLPQFLLVPEEAIDRMPWGRSVHRARTFTGLLHEVLASAVPAATAAPRPDGVAGA</sequence>
<dbReference type="PANTHER" id="PTHR30204:SF97">
    <property type="entry name" value="MERR FAMILY REGULATORY PROTEIN"/>
    <property type="match status" value="1"/>
</dbReference>
<feature type="region of interest" description="Disordered" evidence="2">
    <location>
        <begin position="152"/>
        <end position="176"/>
    </location>
</feature>
<feature type="compositionally biased region" description="Basic and acidic residues" evidence="2">
    <location>
        <begin position="1"/>
        <end position="20"/>
    </location>
</feature>
<evidence type="ECO:0000256" key="2">
    <source>
        <dbReference type="SAM" id="MobiDB-lite"/>
    </source>
</evidence>
<feature type="compositionally biased region" description="Basic and acidic residues" evidence="2">
    <location>
        <begin position="155"/>
        <end position="169"/>
    </location>
</feature>
<dbReference type="CDD" id="cd01104">
    <property type="entry name" value="HTH_MlrA-CarA"/>
    <property type="match status" value="1"/>
</dbReference>
<dbReference type="InterPro" id="IPR047057">
    <property type="entry name" value="MerR_fam"/>
</dbReference>
<evidence type="ECO:0000259" key="3">
    <source>
        <dbReference type="PROSITE" id="PS50937"/>
    </source>
</evidence>
<dbReference type="OrthoDB" id="9800334at2"/>
<accession>A0A1I0XQG6</accession>
<reference evidence="4 5" key="1">
    <citation type="submission" date="2016-10" db="EMBL/GenBank/DDBJ databases">
        <authorList>
            <person name="de Groot N.N."/>
        </authorList>
    </citation>
    <scope>NUCLEOTIDE SEQUENCE [LARGE SCALE GENOMIC DNA]</scope>
    <source>
        <strain evidence="4 5">CGMCC 4.6945</strain>
    </source>
</reference>
<dbReference type="PANTHER" id="PTHR30204">
    <property type="entry name" value="REDOX-CYCLING DRUG-SENSING TRANSCRIPTIONAL ACTIVATOR SOXR"/>
    <property type="match status" value="1"/>
</dbReference>
<dbReference type="Pfam" id="PF13411">
    <property type="entry name" value="MerR_1"/>
    <property type="match status" value="1"/>
</dbReference>
<feature type="compositionally biased region" description="Low complexity" evidence="2">
    <location>
        <begin position="21"/>
        <end position="36"/>
    </location>
</feature>
<evidence type="ECO:0000256" key="1">
    <source>
        <dbReference type="ARBA" id="ARBA00023125"/>
    </source>
</evidence>